<evidence type="ECO:0000256" key="5">
    <source>
        <dbReference type="SAM" id="Coils"/>
    </source>
</evidence>
<organism evidence="8 9">
    <name type="scientific">Clostridium autoethanogenum DSM 10061</name>
    <dbReference type="NCBI Taxonomy" id="1341692"/>
    <lineage>
        <taxon>Bacteria</taxon>
        <taxon>Bacillati</taxon>
        <taxon>Bacillota</taxon>
        <taxon>Clostridia</taxon>
        <taxon>Eubacteriales</taxon>
        <taxon>Clostridiaceae</taxon>
        <taxon>Clostridium</taxon>
    </lineage>
</organism>
<proteinExistence type="predicted"/>
<evidence type="ECO:0000256" key="2">
    <source>
        <dbReference type="ARBA" id="ARBA00022692"/>
    </source>
</evidence>
<accession>A0ABM5NSX0</accession>
<dbReference type="InterPro" id="IPR017500">
    <property type="entry name" value="Phage_infect_YhgE_N"/>
</dbReference>
<evidence type="ECO:0000313" key="8">
    <source>
        <dbReference type="EMBL" id="AGY75361.2"/>
    </source>
</evidence>
<feature type="domain" description="ABC-2 type transporter transmembrane" evidence="7">
    <location>
        <begin position="391"/>
        <end position="711"/>
    </location>
</feature>
<feature type="transmembrane region" description="Helical" evidence="6">
    <location>
        <begin position="695"/>
        <end position="711"/>
    </location>
</feature>
<feature type="transmembrane region" description="Helical" evidence="6">
    <location>
        <begin position="637"/>
        <end position="656"/>
    </location>
</feature>
<dbReference type="PANTHER" id="PTHR43077:SF10">
    <property type="entry name" value="TRANSPORT PERMEASE PROTEIN"/>
    <property type="match status" value="1"/>
</dbReference>
<keyword evidence="4 6" id="KW-0472">Membrane</keyword>
<keyword evidence="5" id="KW-0175">Coiled coil</keyword>
<dbReference type="Pfam" id="PF12698">
    <property type="entry name" value="ABC2_membrane_3"/>
    <property type="match status" value="1"/>
</dbReference>
<keyword evidence="3 6" id="KW-1133">Transmembrane helix</keyword>
<feature type="transmembrane region" description="Helical" evidence="6">
    <location>
        <begin position="537"/>
        <end position="556"/>
    </location>
</feature>
<dbReference type="InterPro" id="IPR017501">
    <property type="entry name" value="Phage_infect_YhgE_C"/>
</dbReference>
<evidence type="ECO:0000259" key="7">
    <source>
        <dbReference type="Pfam" id="PF12698"/>
    </source>
</evidence>
<dbReference type="NCBIfam" id="TIGR03061">
    <property type="entry name" value="pip_yhgE_Nterm"/>
    <property type="match status" value="1"/>
</dbReference>
<evidence type="ECO:0000313" key="9">
    <source>
        <dbReference type="Proteomes" id="UP000017590"/>
    </source>
</evidence>
<dbReference type="Proteomes" id="UP000017590">
    <property type="component" value="Chromosome"/>
</dbReference>
<dbReference type="RefSeq" id="WP_242834157.1">
    <property type="nucleotide sequence ID" value="NC_022592.1"/>
</dbReference>
<dbReference type="PANTHER" id="PTHR43077">
    <property type="entry name" value="TRANSPORT PERMEASE YVFS-RELATED"/>
    <property type="match status" value="1"/>
</dbReference>
<sequence>MPKTILILGGNTLKVIFKLLKRDFKNIIKTPSVLALILLLCVLPSLYAWISIKASWNPYANTNRMPIGVVNNDSGTTINGKNLNVGNEIVKNLKKNNSINWIFIDDWQGNYNLNSGKYYSLIEIPADFSSKLSTLITASPEKPSIIYKSNEKLNGIATKITDSAKDSLADTIKSSLTKSVNMEALKMLNSTGKKLETDKPQILQLKDALPQAISTLNDIKGNMSQENSNSKSLQQYLSGVQTDLPKLSKEITSLHNIVEQSRTLTLSTKESLNSMQSDLNKDINEIESKENQVQLLLNSLQNINNMDAGKSSAASIIENMSNLNNSLIDSIDTDIKILNEINGFINTNITSDLINSLKSLRNSLSTENNYLAELKNLINSNSSQDSINQVIYELSSLSSESSEDISNISNIFYSGTYESMNLLSDTLTSNLDSIDSILNATGQLVPELNLMANSGISSSKNLVNQRDRLSKKLIDIQNNLNKLSDKMKDLNDENLTSIINIMEKDPNKISDFISSPIELKNVELYNSGLFGYGITPFYTTLAIWVGALLLCSMLTLKCKDLESGENVKLLHKYFAKLLLFLIISIIQTTIITLGDIYIVGIKPENLWLMMGFAFTCSFTFTIIIVTLVSIMGNIGKAAAVIIMVFQIAGAGGLYPVKTLPQIFGVLEPLWPFTYAINGFREAIAGPIWSNVYKDFLTLMAFAGAFLIISVLKKPLHKLTDKAESQFKESGL</sequence>
<protein>
    <submittedName>
        <fullName evidence="8">YhgE/Pip domain-containing protein</fullName>
    </submittedName>
</protein>
<dbReference type="Gene3D" id="3.40.1710.10">
    <property type="entry name" value="abc type-2 transporter like domain"/>
    <property type="match status" value="1"/>
</dbReference>
<evidence type="ECO:0000256" key="1">
    <source>
        <dbReference type="ARBA" id="ARBA00004141"/>
    </source>
</evidence>
<gene>
    <name evidence="8" type="ORF">CAETHG_1136</name>
</gene>
<reference evidence="9" key="1">
    <citation type="journal article" date="2014" name="Biotechnol. Biofuels">
        <title>Comparison of single-molecule sequencing and hybrid approaches for finishing the genome of Clostridium autoethanogenum and analysis of CRISPR systems in industrial relevant Clostridia.</title>
        <authorList>
            <person name="Brown S.D."/>
            <person name="Nagaraju S."/>
            <person name="Utturkar S."/>
            <person name="De Tissera S."/>
            <person name="Segovia S."/>
            <person name="Mitchell W."/>
            <person name="Land M.L."/>
            <person name="Dassanayake A."/>
            <person name="Kopke M."/>
        </authorList>
    </citation>
    <scope>NUCLEOTIDE SEQUENCE [LARGE SCALE GENOMIC DNA]</scope>
    <source>
        <strain evidence="9">DSM 10061</strain>
    </source>
</reference>
<feature type="transmembrane region" description="Helical" evidence="6">
    <location>
        <begin position="577"/>
        <end position="600"/>
    </location>
</feature>
<feature type="transmembrane region" description="Helical" evidence="6">
    <location>
        <begin position="606"/>
        <end position="630"/>
    </location>
</feature>
<dbReference type="EMBL" id="CP006763">
    <property type="protein sequence ID" value="AGY75361.2"/>
    <property type="molecule type" value="Genomic_DNA"/>
</dbReference>
<feature type="coiled-coil region" evidence="5">
    <location>
        <begin position="269"/>
        <end position="306"/>
    </location>
</feature>
<comment type="subcellular location">
    <subcellularLocation>
        <location evidence="1">Membrane</location>
        <topology evidence="1">Multi-pass membrane protein</topology>
    </subcellularLocation>
</comment>
<feature type="coiled-coil region" evidence="5">
    <location>
        <begin position="459"/>
        <end position="493"/>
    </location>
</feature>
<keyword evidence="2 6" id="KW-0812">Transmembrane</keyword>
<evidence type="ECO:0000256" key="4">
    <source>
        <dbReference type="ARBA" id="ARBA00023136"/>
    </source>
</evidence>
<name>A0ABM5NSX0_9CLOT</name>
<dbReference type="InterPro" id="IPR051328">
    <property type="entry name" value="T7SS_ABC-Transporter"/>
</dbReference>
<evidence type="ECO:0000256" key="6">
    <source>
        <dbReference type="SAM" id="Phobius"/>
    </source>
</evidence>
<dbReference type="InterPro" id="IPR013525">
    <property type="entry name" value="ABC2_TM"/>
</dbReference>
<dbReference type="NCBIfam" id="TIGR03062">
    <property type="entry name" value="pip_yhgE_Cterm"/>
    <property type="match status" value="1"/>
</dbReference>
<keyword evidence="9" id="KW-1185">Reference proteome</keyword>
<evidence type="ECO:0000256" key="3">
    <source>
        <dbReference type="ARBA" id="ARBA00022989"/>
    </source>
</evidence>